<dbReference type="EMBL" id="RBXR01000001">
    <property type="protein sequence ID" value="RKT70121.1"/>
    <property type="molecule type" value="Genomic_DNA"/>
</dbReference>
<sequence>MTESSGTRDPWQPPRWPASAEAVEAFREWLADPSQPLYALDLDLRGADLSGGPFVESWFSRANLADTVLRGIELWAAHCEGARFIRADLTEADLVRAQVQGASFVRAKLAGANLTKADATDARFTEADLSGANLTDATFRRCDFSRADLSGSVVALTSFWDAVLVDATVVGMRGTVLGPAEVLPGVKLDGTELEQWFGARGAAVSVLRTESV</sequence>
<keyword evidence="3" id="KW-1185">Reference proteome</keyword>
<dbReference type="PANTHER" id="PTHR47485">
    <property type="entry name" value="THYLAKOID LUMENAL 17.4 KDA PROTEIN, CHLOROPLASTIC"/>
    <property type="match status" value="1"/>
</dbReference>
<gene>
    <name evidence="2" type="ORF">DFJ66_3364</name>
</gene>
<dbReference type="RefSeq" id="WP_121222314.1">
    <property type="nucleotide sequence ID" value="NZ_JBIUBA010000010.1"/>
</dbReference>
<dbReference type="OrthoDB" id="4188337at2"/>
<proteinExistence type="predicted"/>
<accession>A0A495X6S9</accession>
<dbReference type="Gene3D" id="2.160.20.80">
    <property type="entry name" value="E3 ubiquitin-protein ligase SopA"/>
    <property type="match status" value="2"/>
</dbReference>
<evidence type="ECO:0000313" key="3">
    <source>
        <dbReference type="Proteomes" id="UP000272729"/>
    </source>
</evidence>
<organism evidence="2 3">
    <name type="scientific">Saccharothrix variisporea</name>
    <dbReference type="NCBI Taxonomy" id="543527"/>
    <lineage>
        <taxon>Bacteria</taxon>
        <taxon>Bacillati</taxon>
        <taxon>Actinomycetota</taxon>
        <taxon>Actinomycetes</taxon>
        <taxon>Pseudonocardiales</taxon>
        <taxon>Pseudonocardiaceae</taxon>
        <taxon>Saccharothrix</taxon>
    </lineage>
</organism>
<reference evidence="2 3" key="1">
    <citation type="submission" date="2018-10" db="EMBL/GenBank/DDBJ databases">
        <title>Sequencing the genomes of 1000 actinobacteria strains.</title>
        <authorList>
            <person name="Klenk H.-P."/>
        </authorList>
    </citation>
    <scope>NUCLEOTIDE SEQUENCE [LARGE SCALE GENOMIC DNA]</scope>
    <source>
        <strain evidence="2 3">DSM 43911</strain>
    </source>
</reference>
<dbReference type="SUPFAM" id="SSF141571">
    <property type="entry name" value="Pentapeptide repeat-like"/>
    <property type="match status" value="1"/>
</dbReference>
<evidence type="ECO:0000256" key="1">
    <source>
        <dbReference type="ARBA" id="ARBA00022737"/>
    </source>
</evidence>
<keyword evidence="1" id="KW-0677">Repeat</keyword>
<dbReference type="InterPro" id="IPR001646">
    <property type="entry name" value="5peptide_repeat"/>
</dbReference>
<dbReference type="PANTHER" id="PTHR47485:SF1">
    <property type="entry name" value="THYLAKOID LUMENAL 17.4 KDA PROTEIN, CHLOROPLASTIC"/>
    <property type="match status" value="1"/>
</dbReference>
<protein>
    <submittedName>
        <fullName evidence="2">Uncharacterized protein YjbI with pentapeptide repeats</fullName>
    </submittedName>
</protein>
<evidence type="ECO:0000313" key="2">
    <source>
        <dbReference type="EMBL" id="RKT70121.1"/>
    </source>
</evidence>
<name>A0A495X6S9_9PSEU</name>
<dbReference type="Pfam" id="PF00805">
    <property type="entry name" value="Pentapeptide"/>
    <property type="match status" value="1"/>
</dbReference>
<dbReference type="Proteomes" id="UP000272729">
    <property type="component" value="Unassembled WGS sequence"/>
</dbReference>
<dbReference type="AlphaFoldDB" id="A0A495X6S9"/>
<comment type="caution">
    <text evidence="2">The sequence shown here is derived from an EMBL/GenBank/DDBJ whole genome shotgun (WGS) entry which is preliminary data.</text>
</comment>